<keyword evidence="5" id="KW-0762">Sugar transport</keyword>
<keyword evidence="6 11" id="KW-0812">Transmembrane</keyword>
<evidence type="ECO:0000313" key="13">
    <source>
        <dbReference type="EMBL" id="PIB26702.1"/>
    </source>
</evidence>
<dbReference type="GO" id="GO:0015774">
    <property type="term" value="P:polysaccharide transport"/>
    <property type="evidence" value="ECO:0007669"/>
    <property type="project" value="UniProtKB-KW"/>
</dbReference>
<evidence type="ECO:0000256" key="2">
    <source>
        <dbReference type="ARBA" id="ARBA00007783"/>
    </source>
</evidence>
<protein>
    <recommendedName>
        <fullName evidence="11">Transport permease protein</fullName>
    </recommendedName>
</protein>
<evidence type="ECO:0000256" key="8">
    <source>
        <dbReference type="ARBA" id="ARBA00022989"/>
    </source>
</evidence>
<dbReference type="Proteomes" id="UP000231516">
    <property type="component" value="Unassembled WGS sequence"/>
</dbReference>
<accession>A0A2G5KCE3</accession>
<dbReference type="RefSeq" id="WP_240513962.1">
    <property type="nucleotide sequence ID" value="NZ_MDGM01000003.1"/>
</dbReference>
<keyword evidence="10 11" id="KW-0472">Membrane</keyword>
<evidence type="ECO:0000256" key="9">
    <source>
        <dbReference type="ARBA" id="ARBA00023047"/>
    </source>
</evidence>
<name>A0A2G5KCE3_9RHOB</name>
<feature type="transmembrane region" description="Helical" evidence="11">
    <location>
        <begin position="180"/>
        <end position="198"/>
    </location>
</feature>
<dbReference type="PRINTS" id="PR00164">
    <property type="entry name" value="ABC2TRNSPORT"/>
</dbReference>
<keyword evidence="8 11" id="KW-1133">Transmembrane helix</keyword>
<dbReference type="PANTHER" id="PTHR30413:SF10">
    <property type="entry name" value="CAPSULE POLYSACCHARIDE EXPORT INNER-MEMBRANE PROTEIN CTRC"/>
    <property type="match status" value="1"/>
</dbReference>
<proteinExistence type="inferred from homology"/>
<feature type="transmembrane region" description="Helical" evidence="11">
    <location>
        <begin position="38"/>
        <end position="59"/>
    </location>
</feature>
<keyword evidence="4 11" id="KW-1003">Cell membrane</keyword>
<keyword evidence="9" id="KW-0625">Polysaccharide transport</keyword>
<keyword evidence="14" id="KW-1185">Reference proteome</keyword>
<evidence type="ECO:0000256" key="3">
    <source>
        <dbReference type="ARBA" id="ARBA00022448"/>
    </source>
</evidence>
<dbReference type="Pfam" id="PF01061">
    <property type="entry name" value="ABC2_membrane"/>
    <property type="match status" value="1"/>
</dbReference>
<evidence type="ECO:0000256" key="10">
    <source>
        <dbReference type="ARBA" id="ARBA00023136"/>
    </source>
</evidence>
<dbReference type="AlphaFoldDB" id="A0A2G5KCE3"/>
<dbReference type="GO" id="GO:0015920">
    <property type="term" value="P:lipopolysaccharide transport"/>
    <property type="evidence" value="ECO:0007669"/>
    <property type="project" value="TreeGrafter"/>
</dbReference>
<evidence type="ECO:0000256" key="4">
    <source>
        <dbReference type="ARBA" id="ARBA00022475"/>
    </source>
</evidence>
<dbReference type="GO" id="GO:0140359">
    <property type="term" value="F:ABC-type transporter activity"/>
    <property type="evidence" value="ECO:0007669"/>
    <property type="project" value="InterPro"/>
</dbReference>
<feature type="transmembrane region" description="Helical" evidence="11">
    <location>
        <begin position="71"/>
        <end position="91"/>
    </location>
</feature>
<dbReference type="InterPro" id="IPR013525">
    <property type="entry name" value="ABC2_TM"/>
</dbReference>
<feature type="transmembrane region" description="Helical" evidence="11">
    <location>
        <begin position="150"/>
        <end position="173"/>
    </location>
</feature>
<evidence type="ECO:0000256" key="11">
    <source>
        <dbReference type="RuleBase" id="RU361157"/>
    </source>
</evidence>
<dbReference type="PROSITE" id="PS51012">
    <property type="entry name" value="ABC_TM2"/>
    <property type="match status" value="1"/>
</dbReference>
<evidence type="ECO:0000256" key="5">
    <source>
        <dbReference type="ARBA" id="ARBA00022597"/>
    </source>
</evidence>
<organism evidence="13 14">
    <name type="scientific">Paramylibacter kogurei</name>
    <dbReference type="NCBI Taxonomy" id="1889778"/>
    <lineage>
        <taxon>Bacteria</taxon>
        <taxon>Pseudomonadati</taxon>
        <taxon>Pseudomonadota</taxon>
        <taxon>Alphaproteobacteria</taxon>
        <taxon>Rhodobacterales</taxon>
        <taxon>Paracoccaceae</taxon>
        <taxon>Paramylibacter</taxon>
    </lineage>
</organism>
<keyword evidence="3 11" id="KW-0813">Transport</keyword>
<dbReference type="InterPro" id="IPR000412">
    <property type="entry name" value="ABC_2_transport"/>
</dbReference>
<comment type="caution">
    <text evidence="13">The sequence shown here is derived from an EMBL/GenBank/DDBJ whole genome shotgun (WGS) entry which is preliminary data.</text>
</comment>
<evidence type="ECO:0000256" key="6">
    <source>
        <dbReference type="ARBA" id="ARBA00022692"/>
    </source>
</evidence>
<dbReference type="EMBL" id="MDGM01000003">
    <property type="protein sequence ID" value="PIB26702.1"/>
    <property type="molecule type" value="Genomic_DNA"/>
</dbReference>
<evidence type="ECO:0000259" key="12">
    <source>
        <dbReference type="PROSITE" id="PS51012"/>
    </source>
</evidence>
<feature type="transmembrane region" description="Helical" evidence="11">
    <location>
        <begin position="236"/>
        <end position="257"/>
    </location>
</feature>
<evidence type="ECO:0000256" key="1">
    <source>
        <dbReference type="ARBA" id="ARBA00004651"/>
    </source>
</evidence>
<feature type="domain" description="ABC transmembrane type-2" evidence="12">
    <location>
        <begin position="36"/>
        <end position="257"/>
    </location>
</feature>
<comment type="similarity">
    <text evidence="2 11">Belongs to the ABC-2 integral membrane protein family.</text>
</comment>
<comment type="subcellular location">
    <subcellularLocation>
        <location evidence="11">Cell inner membrane</location>
        <topology evidence="11">Multi-pass membrane protein</topology>
    </subcellularLocation>
    <subcellularLocation>
        <location evidence="1">Cell membrane</location>
        <topology evidence="1">Multi-pass membrane protein</topology>
    </subcellularLocation>
</comment>
<dbReference type="InterPro" id="IPR047817">
    <property type="entry name" value="ABC2_TM_bact-type"/>
</dbReference>
<feature type="transmembrane region" description="Helical" evidence="11">
    <location>
        <begin position="112"/>
        <end position="138"/>
    </location>
</feature>
<evidence type="ECO:0000313" key="14">
    <source>
        <dbReference type="Proteomes" id="UP000231516"/>
    </source>
</evidence>
<keyword evidence="7" id="KW-0972">Capsule biogenesis/degradation</keyword>
<dbReference type="GO" id="GO:0043190">
    <property type="term" value="C:ATP-binding cassette (ABC) transporter complex"/>
    <property type="evidence" value="ECO:0007669"/>
    <property type="project" value="InterPro"/>
</dbReference>
<dbReference type="PANTHER" id="PTHR30413">
    <property type="entry name" value="INNER MEMBRANE TRANSPORT PERMEASE"/>
    <property type="match status" value="1"/>
</dbReference>
<sequence>MKPQALGIQKQRFASARTILSLMLREMATSYGKSPSDFFWAVAEPVLSIALLTFVFSLALKSPSLGSNFAIFYASGYLPFYVYSQVQLKIANSLSFSKRLLSYSRVKFTDAIFARLFVNLAILVTVFYFLVTAIEWLYVTHTVHQYEYMILGVLMATIMGLGVGTLNIFLFVYVPNWENLWRIVTRPLVFLSAVLYIVEDVPTEYQKYLLINPLTHVTGMVRKGFYPTYTADHISVSYVMGFGLTCFAVGLFFLFLFRKQMRS</sequence>
<evidence type="ECO:0000256" key="7">
    <source>
        <dbReference type="ARBA" id="ARBA00022903"/>
    </source>
</evidence>
<reference evidence="13 14" key="1">
    <citation type="submission" date="2016-08" db="EMBL/GenBank/DDBJ databases">
        <title>Draft genome of Amylibacter sp. strain 4G11.</title>
        <authorList>
            <person name="Wong S.-K."/>
            <person name="Hamasaki K."/>
            <person name="Yoshizawa S."/>
        </authorList>
    </citation>
    <scope>NUCLEOTIDE SEQUENCE [LARGE SCALE GENOMIC DNA]</scope>
    <source>
        <strain evidence="13 14">4G11</strain>
    </source>
</reference>
<gene>
    <name evidence="13" type="ORF">BFP76_11830</name>
</gene>